<evidence type="ECO:0000313" key="11">
    <source>
        <dbReference type="Proteomes" id="UP000321886"/>
    </source>
</evidence>
<dbReference type="InterPro" id="IPR046953">
    <property type="entry name" value="Spore_GerAC-like_C"/>
</dbReference>
<dbReference type="GO" id="GO:0009847">
    <property type="term" value="P:spore germination"/>
    <property type="evidence" value="ECO:0007669"/>
    <property type="project" value="InterPro"/>
</dbReference>
<dbReference type="NCBIfam" id="TIGR02887">
    <property type="entry name" value="spore_ger_x_C"/>
    <property type="match status" value="1"/>
</dbReference>
<dbReference type="InterPro" id="IPR057336">
    <property type="entry name" value="GerAC_N"/>
</dbReference>
<dbReference type="InterPro" id="IPR008844">
    <property type="entry name" value="Spore_GerAC-like"/>
</dbReference>
<sequence>MLRKITCSGLIILILLTGCWDIKEIEDVGIVTGMGLDVDEEKDELRMINQYVVPGKIPTQQSSSQHQSAPYQNISQSGKTFFEIIRNNSLESNRPPNYTHLKSILASTALFEKERADQVIDLFIRDHEFRRTTPVFITKEPVLEVLSTNPTKELFPAIQIKSLSENYHKNNSNPKNLSIGDMSQHISEKKSFLIPGITLEEGHIKSSGAGIIEAESSHYVGWIDVEDMEGIRYMHDNVQGGFIYLDEELIDEGPIILEIKGSNSKFKTKTSGDQLEMTIQVKMSTVLAEDWGIGRNVYNKGWKKEIEDAANKVIKGKVERVLQLAQQEYQIDFLNVSGWIQIHEPKYWEEHEKEWNELFPDMNFKVEVTTEITDFGTQNFNTEE</sequence>
<dbReference type="RefSeq" id="WP_146817921.1">
    <property type="nucleotide sequence ID" value="NZ_BJYD01000028.1"/>
</dbReference>
<keyword evidence="3" id="KW-0309">Germination</keyword>
<keyword evidence="4" id="KW-0732">Signal</keyword>
<dbReference type="OrthoDB" id="2569624at2"/>
<evidence type="ECO:0000256" key="4">
    <source>
        <dbReference type="ARBA" id="ARBA00022729"/>
    </source>
</evidence>
<keyword evidence="5" id="KW-0472">Membrane</keyword>
<keyword evidence="7" id="KW-0449">Lipoprotein</keyword>
<evidence type="ECO:0000256" key="6">
    <source>
        <dbReference type="ARBA" id="ARBA00023139"/>
    </source>
</evidence>
<reference evidence="10 11" key="1">
    <citation type="submission" date="2019-07" db="EMBL/GenBank/DDBJ databases">
        <title>Whole genome shotgun sequence of Halobacillus faecis NBRC 103569.</title>
        <authorList>
            <person name="Hosoyama A."/>
            <person name="Uohara A."/>
            <person name="Ohji S."/>
            <person name="Ichikawa N."/>
        </authorList>
    </citation>
    <scope>NUCLEOTIDE SEQUENCE [LARGE SCALE GENOMIC DNA]</scope>
    <source>
        <strain evidence="10 11">NBRC 103569</strain>
    </source>
</reference>
<evidence type="ECO:0000256" key="5">
    <source>
        <dbReference type="ARBA" id="ARBA00023136"/>
    </source>
</evidence>
<comment type="caution">
    <text evidence="10">The sequence shown here is derived from an EMBL/GenBank/DDBJ whole genome shotgun (WGS) entry which is preliminary data.</text>
</comment>
<keyword evidence="11" id="KW-1185">Reference proteome</keyword>
<dbReference type="EMBL" id="BJYD01000028">
    <property type="protein sequence ID" value="GEN54884.1"/>
    <property type="molecule type" value="Genomic_DNA"/>
</dbReference>
<dbReference type="PANTHER" id="PTHR35789:SF1">
    <property type="entry name" value="SPORE GERMINATION PROTEIN B3"/>
    <property type="match status" value="1"/>
</dbReference>
<feature type="domain" description="Spore germination protein N-terminal" evidence="9">
    <location>
        <begin position="21"/>
        <end position="198"/>
    </location>
</feature>
<dbReference type="Gene3D" id="6.20.190.10">
    <property type="entry name" value="Nutrient germinant receptor protein C, domain 1"/>
    <property type="match status" value="1"/>
</dbReference>
<dbReference type="AlphaFoldDB" id="A0A511WUN7"/>
<organism evidence="10 11">
    <name type="scientific">Halobacillus faecis</name>
    <dbReference type="NCBI Taxonomy" id="360184"/>
    <lineage>
        <taxon>Bacteria</taxon>
        <taxon>Bacillati</taxon>
        <taxon>Bacillota</taxon>
        <taxon>Bacilli</taxon>
        <taxon>Bacillales</taxon>
        <taxon>Bacillaceae</taxon>
        <taxon>Halobacillus</taxon>
    </lineage>
</organism>
<evidence type="ECO:0000259" key="8">
    <source>
        <dbReference type="Pfam" id="PF05504"/>
    </source>
</evidence>
<dbReference type="Pfam" id="PF25198">
    <property type="entry name" value="Spore_GerAC_N"/>
    <property type="match status" value="1"/>
</dbReference>
<dbReference type="PANTHER" id="PTHR35789">
    <property type="entry name" value="SPORE GERMINATION PROTEIN B3"/>
    <property type="match status" value="1"/>
</dbReference>
<dbReference type="InterPro" id="IPR038501">
    <property type="entry name" value="Spore_GerAC_C_sf"/>
</dbReference>
<accession>A0A511WUN7</accession>
<evidence type="ECO:0000256" key="3">
    <source>
        <dbReference type="ARBA" id="ARBA00022544"/>
    </source>
</evidence>
<comment type="subcellular location">
    <subcellularLocation>
        <location evidence="1">Membrane</location>
        <topology evidence="1">Lipid-anchor</topology>
    </subcellularLocation>
</comment>
<dbReference type="PROSITE" id="PS51257">
    <property type="entry name" value="PROKAR_LIPOPROTEIN"/>
    <property type="match status" value="1"/>
</dbReference>
<dbReference type="Pfam" id="PF05504">
    <property type="entry name" value="Spore_GerAC"/>
    <property type="match status" value="1"/>
</dbReference>
<dbReference type="GO" id="GO:0016020">
    <property type="term" value="C:membrane"/>
    <property type="evidence" value="ECO:0007669"/>
    <property type="project" value="UniProtKB-SubCell"/>
</dbReference>
<evidence type="ECO:0000256" key="1">
    <source>
        <dbReference type="ARBA" id="ARBA00004635"/>
    </source>
</evidence>
<evidence type="ECO:0000256" key="7">
    <source>
        <dbReference type="ARBA" id="ARBA00023288"/>
    </source>
</evidence>
<dbReference type="Gene3D" id="3.30.300.210">
    <property type="entry name" value="Nutrient germinant receptor protein C, domain 3"/>
    <property type="match status" value="1"/>
</dbReference>
<evidence type="ECO:0000256" key="2">
    <source>
        <dbReference type="ARBA" id="ARBA00007886"/>
    </source>
</evidence>
<proteinExistence type="inferred from homology"/>
<feature type="domain" description="Spore germination GerAC-like C-terminal" evidence="8">
    <location>
        <begin position="207"/>
        <end position="376"/>
    </location>
</feature>
<comment type="similarity">
    <text evidence="2">Belongs to the GerABKC lipoprotein family.</text>
</comment>
<dbReference type="Proteomes" id="UP000321886">
    <property type="component" value="Unassembled WGS sequence"/>
</dbReference>
<evidence type="ECO:0000313" key="10">
    <source>
        <dbReference type="EMBL" id="GEN54884.1"/>
    </source>
</evidence>
<evidence type="ECO:0000259" key="9">
    <source>
        <dbReference type="Pfam" id="PF25198"/>
    </source>
</evidence>
<keyword evidence="6" id="KW-0564">Palmitate</keyword>
<protein>
    <submittedName>
        <fullName evidence="10">Spore germination protein B3</fullName>
    </submittedName>
</protein>
<name>A0A511WUN7_9BACI</name>
<gene>
    <name evidence="10" type="primary">gerBC</name>
    <name evidence="10" type="ORF">HFA01_31460</name>
</gene>